<feature type="compositionally biased region" description="Polar residues" evidence="1">
    <location>
        <begin position="230"/>
        <end position="239"/>
    </location>
</feature>
<feature type="region of interest" description="Disordered" evidence="1">
    <location>
        <begin position="230"/>
        <end position="273"/>
    </location>
</feature>
<organism evidence="2 3">
    <name type="scientific">Steinernema carpocapsae</name>
    <name type="common">Entomopathogenic nematode</name>
    <dbReference type="NCBI Taxonomy" id="34508"/>
    <lineage>
        <taxon>Eukaryota</taxon>
        <taxon>Metazoa</taxon>
        <taxon>Ecdysozoa</taxon>
        <taxon>Nematoda</taxon>
        <taxon>Chromadorea</taxon>
        <taxon>Rhabditida</taxon>
        <taxon>Tylenchina</taxon>
        <taxon>Panagrolaimomorpha</taxon>
        <taxon>Strongyloidoidea</taxon>
        <taxon>Steinernematidae</taxon>
        <taxon>Steinernema</taxon>
    </lineage>
</organism>
<evidence type="ECO:0000313" key="3">
    <source>
        <dbReference type="Proteomes" id="UP000298663"/>
    </source>
</evidence>
<feature type="region of interest" description="Disordered" evidence="1">
    <location>
        <begin position="1"/>
        <end position="105"/>
    </location>
</feature>
<accession>A0A4U5PG53</accession>
<evidence type="ECO:0000256" key="1">
    <source>
        <dbReference type="SAM" id="MobiDB-lite"/>
    </source>
</evidence>
<dbReference type="AlphaFoldDB" id="A0A4U5PG53"/>
<evidence type="ECO:0000313" key="2">
    <source>
        <dbReference type="EMBL" id="TKR95440.1"/>
    </source>
</evidence>
<keyword evidence="3" id="KW-1185">Reference proteome</keyword>
<feature type="compositionally biased region" description="Basic residues" evidence="1">
    <location>
        <begin position="1"/>
        <end position="22"/>
    </location>
</feature>
<feature type="region of interest" description="Disordered" evidence="1">
    <location>
        <begin position="187"/>
        <end position="209"/>
    </location>
</feature>
<comment type="caution">
    <text evidence="2">The sequence shown here is derived from an EMBL/GenBank/DDBJ whole genome shotgun (WGS) entry which is preliminary data.</text>
</comment>
<proteinExistence type="predicted"/>
<feature type="compositionally biased region" description="Basic residues" evidence="1">
    <location>
        <begin position="240"/>
        <end position="253"/>
    </location>
</feature>
<gene>
    <name evidence="2" type="ORF">L596_009608</name>
</gene>
<sequence length="273" mass="30260">MSEGRRRKSRRSKSSKKKRRKSKSIERRSGIGSRRRQGESCEVAADSGVGALESEAPGSGRRRPKKASWPSAGSRSSRPPPFRIPPRSRSGNTSDPRSKFYPRKEPRHARFHCSGAFSAFFWLRDRQGAEFCVARRRTPSFVRSRRSQGCEAPATFGPISHGLGTLSASTAAIPACCRSSGFQASGLGRPFGPEQGTEDPSTGFKVGEPKQFAQTPSFADWSNQDCSSSFEAQIGQIGTRNRKPSSKSWRRQRQINDSRRWTQAGRFRQSDSG</sequence>
<protein>
    <submittedName>
        <fullName evidence="2">Uncharacterized protein</fullName>
    </submittedName>
</protein>
<name>A0A4U5PG53_STECR</name>
<reference evidence="2 3" key="2">
    <citation type="journal article" date="2019" name="G3 (Bethesda)">
        <title>Hybrid Assembly of the Genome of the Entomopathogenic Nematode Steinernema carpocapsae Identifies the X-Chromosome.</title>
        <authorList>
            <person name="Serra L."/>
            <person name="Macchietto M."/>
            <person name="Macias-Munoz A."/>
            <person name="McGill C.J."/>
            <person name="Rodriguez I.M."/>
            <person name="Rodriguez B."/>
            <person name="Murad R."/>
            <person name="Mortazavi A."/>
        </authorList>
    </citation>
    <scope>NUCLEOTIDE SEQUENCE [LARGE SCALE GENOMIC DNA]</scope>
    <source>
        <strain evidence="2 3">ALL</strain>
    </source>
</reference>
<dbReference type="EMBL" id="AZBU02000002">
    <property type="protein sequence ID" value="TKR95440.1"/>
    <property type="molecule type" value="Genomic_DNA"/>
</dbReference>
<reference evidence="2 3" key="1">
    <citation type="journal article" date="2015" name="Genome Biol.">
        <title>Comparative genomics of Steinernema reveals deeply conserved gene regulatory networks.</title>
        <authorList>
            <person name="Dillman A.R."/>
            <person name="Macchietto M."/>
            <person name="Porter C.F."/>
            <person name="Rogers A."/>
            <person name="Williams B."/>
            <person name="Antoshechkin I."/>
            <person name="Lee M.M."/>
            <person name="Goodwin Z."/>
            <person name="Lu X."/>
            <person name="Lewis E.E."/>
            <person name="Goodrich-Blair H."/>
            <person name="Stock S.P."/>
            <person name="Adams B.J."/>
            <person name="Sternberg P.W."/>
            <person name="Mortazavi A."/>
        </authorList>
    </citation>
    <scope>NUCLEOTIDE SEQUENCE [LARGE SCALE GENOMIC DNA]</scope>
    <source>
        <strain evidence="2 3">ALL</strain>
    </source>
</reference>
<dbReference type="Proteomes" id="UP000298663">
    <property type="component" value="Unassembled WGS sequence"/>
</dbReference>